<evidence type="ECO:0000256" key="1">
    <source>
        <dbReference type="SAM" id="MobiDB-lite"/>
    </source>
</evidence>
<proteinExistence type="predicted"/>
<evidence type="ECO:0000313" key="4">
    <source>
        <dbReference type="Proteomes" id="UP000199317"/>
    </source>
</evidence>
<feature type="domain" description="DUF6531" evidence="2">
    <location>
        <begin position="46"/>
        <end position="126"/>
    </location>
</feature>
<dbReference type="Pfam" id="PF20148">
    <property type="entry name" value="DUF6531"/>
    <property type="match status" value="1"/>
</dbReference>
<dbReference type="Proteomes" id="UP000199317">
    <property type="component" value="Unassembled WGS sequence"/>
</dbReference>
<dbReference type="PANTHER" id="PTHR32305:SF15">
    <property type="entry name" value="PROTEIN RHSA-RELATED"/>
    <property type="match status" value="1"/>
</dbReference>
<gene>
    <name evidence="3" type="ORF">SAMN04489708_1471</name>
</gene>
<dbReference type="Pfam" id="PF05593">
    <property type="entry name" value="RHS_repeat"/>
    <property type="match status" value="3"/>
</dbReference>
<feature type="compositionally biased region" description="Polar residues" evidence="1">
    <location>
        <begin position="408"/>
        <end position="423"/>
    </location>
</feature>
<dbReference type="InterPro" id="IPR045351">
    <property type="entry name" value="DUF6531"/>
</dbReference>
<evidence type="ECO:0000313" key="3">
    <source>
        <dbReference type="EMBL" id="SDP92776.1"/>
    </source>
</evidence>
<evidence type="ECO:0000259" key="2">
    <source>
        <dbReference type="Pfam" id="PF20148"/>
    </source>
</evidence>
<dbReference type="Gene3D" id="2.60.200.60">
    <property type="match status" value="1"/>
</dbReference>
<dbReference type="InterPro" id="IPR031325">
    <property type="entry name" value="RHS_repeat"/>
</dbReference>
<dbReference type="Gene3D" id="2.180.10.10">
    <property type="entry name" value="RHS repeat-associated core"/>
    <property type="match status" value="1"/>
</dbReference>
<dbReference type="EMBL" id="FNJL01000047">
    <property type="protein sequence ID" value="SDP92776.1"/>
    <property type="molecule type" value="Genomic_DNA"/>
</dbReference>
<feature type="region of interest" description="Disordered" evidence="1">
    <location>
        <begin position="399"/>
        <end position="440"/>
    </location>
</feature>
<dbReference type="RefSeq" id="WP_143016004.1">
    <property type="nucleotide sequence ID" value="NZ_FNJL01000047.1"/>
</dbReference>
<dbReference type="PANTHER" id="PTHR32305">
    <property type="match status" value="1"/>
</dbReference>
<protein>
    <submittedName>
        <fullName evidence="3">YD repeat-containing protein</fullName>
    </submittedName>
</protein>
<keyword evidence="4" id="KW-1185">Reference proteome</keyword>
<accession>A0A1H0WR73</accession>
<feature type="non-terminal residue" evidence="3">
    <location>
        <position position="698"/>
    </location>
</feature>
<dbReference type="AlphaFoldDB" id="A0A1H0WR73"/>
<organism evidence="3 4">
    <name type="scientific">Paracidovorax cattleyae</name>
    <dbReference type="NCBI Taxonomy" id="80868"/>
    <lineage>
        <taxon>Bacteria</taxon>
        <taxon>Pseudomonadati</taxon>
        <taxon>Pseudomonadota</taxon>
        <taxon>Betaproteobacteria</taxon>
        <taxon>Burkholderiales</taxon>
        <taxon>Comamonadaceae</taxon>
        <taxon>Paracidovorax</taxon>
    </lineage>
</organism>
<dbReference type="OrthoDB" id="8553452at2"/>
<dbReference type="NCBIfam" id="TIGR01643">
    <property type="entry name" value="YD_repeat_2x"/>
    <property type="match status" value="4"/>
</dbReference>
<sequence>MSGKPAARQGDMTQKGGPIVQGSATVLIGSAGGVACSVCPGGMAVGNPVNPSLGAKVLTGADELDFALPGPLPLAWQRVYSSYVNAKHGAACGLLGYGWKLPLELRLRLQSERVVLFDASGRAITFEEALLPGQALYSSSEDLWLLRGGDMAGSPAPSSTPAELLPWAQQPRWSHVPAVLRADPGCVIAVPGAGGAGAPAWVFLPAGVSSDGTASGHVLHAVIDRFGRSQRYQWGEEGEQQGRVQGITDGSGRRYALRYERIAQDAGTAETSAHPLLQPDDGVRLVGVDCTFNPLDPAVVPGTAPRPQPLVGYRYDGAGNLAEVLGADGTVLRRFGYDTLHRMTEHQVRQGPKHRYVYEDQTAQGRRQGLAARPGARVAEQHNEEGLSYFFEYSQAPSEAAPSAQSAHTTQAAHGSEESQNGATPAVASVPSNSQSSTVVRDSLGRTTAYHFEGEGGLKRLVRLVAPDGAEQGFRYDSAGRRLSATDALGRTTWWRYDGAGRLLGVQGPDGRSTQQHWGPAGSAQDGLLLASQDAAGLRTEFRYDTWGRLVEVAMAPAGGGNGATDTQALTTRFEYEQPQEQAATGTTAGTAAFPPHALAWCDQPVAMIDAQGGRSLYAYNACGQLARHTDCSGRSQSWRHGAWGEVVEAMDALGQRTQLHHVLEHGALRLVGVQQPGNTAVRYRWSAAGTLEATTYG</sequence>
<name>A0A1H0WR73_9BURK</name>
<dbReference type="InterPro" id="IPR006530">
    <property type="entry name" value="YD"/>
</dbReference>
<feature type="compositionally biased region" description="Polar residues" evidence="1">
    <location>
        <begin position="430"/>
        <end position="440"/>
    </location>
</feature>
<reference evidence="4" key="1">
    <citation type="submission" date="2016-10" db="EMBL/GenBank/DDBJ databases">
        <authorList>
            <person name="Varghese N."/>
            <person name="Submissions S."/>
        </authorList>
    </citation>
    <scope>NUCLEOTIDE SEQUENCE [LARGE SCALE GENOMIC DNA]</scope>
    <source>
        <strain evidence="4">DSM 17101</strain>
    </source>
</reference>
<dbReference type="InterPro" id="IPR050708">
    <property type="entry name" value="T6SS_VgrG/RHS"/>
</dbReference>